<feature type="non-terminal residue" evidence="2">
    <location>
        <position position="1"/>
    </location>
</feature>
<keyword evidence="1" id="KW-0732">Signal</keyword>
<dbReference type="EMBL" id="CAUYUJ010000237">
    <property type="protein sequence ID" value="CAK0789460.1"/>
    <property type="molecule type" value="Genomic_DNA"/>
</dbReference>
<keyword evidence="3" id="KW-1185">Reference proteome</keyword>
<organism evidence="2 3">
    <name type="scientific">Prorocentrum cordatum</name>
    <dbReference type="NCBI Taxonomy" id="2364126"/>
    <lineage>
        <taxon>Eukaryota</taxon>
        <taxon>Sar</taxon>
        <taxon>Alveolata</taxon>
        <taxon>Dinophyceae</taxon>
        <taxon>Prorocentrales</taxon>
        <taxon>Prorocentraceae</taxon>
        <taxon>Prorocentrum</taxon>
    </lineage>
</organism>
<protein>
    <submittedName>
        <fullName evidence="2">Uncharacterized protein</fullName>
    </submittedName>
</protein>
<name>A0ABN9P9M1_9DINO</name>
<feature type="chain" id="PRO_5046851413" evidence="1">
    <location>
        <begin position="23"/>
        <end position="66"/>
    </location>
</feature>
<evidence type="ECO:0000256" key="1">
    <source>
        <dbReference type="SAM" id="SignalP"/>
    </source>
</evidence>
<proteinExistence type="predicted"/>
<comment type="caution">
    <text evidence="2">The sequence shown here is derived from an EMBL/GenBank/DDBJ whole genome shotgun (WGS) entry which is preliminary data.</text>
</comment>
<gene>
    <name evidence="2" type="ORF">PCOR1329_LOCUS1017</name>
</gene>
<sequence length="66" mass="6500">RARSPGLSIGLVSAFGAGMCCALEGCADELCQPAPAGPEPADLGAGAVSRGVERLNADVSQESALE</sequence>
<feature type="non-terminal residue" evidence="2">
    <location>
        <position position="66"/>
    </location>
</feature>
<dbReference type="Proteomes" id="UP001189429">
    <property type="component" value="Unassembled WGS sequence"/>
</dbReference>
<evidence type="ECO:0000313" key="3">
    <source>
        <dbReference type="Proteomes" id="UP001189429"/>
    </source>
</evidence>
<reference evidence="2" key="1">
    <citation type="submission" date="2023-10" db="EMBL/GenBank/DDBJ databases">
        <authorList>
            <person name="Chen Y."/>
            <person name="Shah S."/>
            <person name="Dougan E. K."/>
            <person name="Thang M."/>
            <person name="Chan C."/>
        </authorList>
    </citation>
    <scope>NUCLEOTIDE SEQUENCE [LARGE SCALE GENOMIC DNA]</scope>
</reference>
<evidence type="ECO:0000313" key="2">
    <source>
        <dbReference type="EMBL" id="CAK0789460.1"/>
    </source>
</evidence>
<feature type="signal peptide" evidence="1">
    <location>
        <begin position="1"/>
        <end position="22"/>
    </location>
</feature>
<accession>A0ABN9P9M1</accession>